<keyword evidence="4 9" id="KW-0997">Cell inner membrane</keyword>
<evidence type="ECO:0000259" key="11">
    <source>
        <dbReference type="Pfam" id="PF04290"/>
    </source>
</evidence>
<evidence type="ECO:0000256" key="1">
    <source>
        <dbReference type="ARBA" id="ARBA00004429"/>
    </source>
</evidence>
<keyword evidence="5 9" id="KW-0812">Transmembrane</keyword>
<dbReference type="GO" id="GO:0022857">
    <property type="term" value="F:transmembrane transporter activity"/>
    <property type="evidence" value="ECO:0007669"/>
    <property type="project" value="UniProtKB-UniRule"/>
</dbReference>
<gene>
    <name evidence="12" type="ORF">SAMN04488026_107124</name>
</gene>
<evidence type="ECO:0000256" key="2">
    <source>
        <dbReference type="ARBA" id="ARBA00022448"/>
    </source>
</evidence>
<comment type="similarity">
    <text evidence="8 9">Belongs to the TRAP transporter small permease family.</text>
</comment>
<evidence type="ECO:0000256" key="9">
    <source>
        <dbReference type="RuleBase" id="RU369079"/>
    </source>
</evidence>
<proteinExistence type="inferred from homology"/>
<feature type="domain" description="Tripartite ATP-independent periplasmic transporters DctQ component" evidence="11">
    <location>
        <begin position="54"/>
        <end position="189"/>
    </location>
</feature>
<comment type="subunit">
    <text evidence="9">The complex comprises the extracytoplasmic solute receptor protein and the two transmembrane proteins.</text>
</comment>
<evidence type="ECO:0000256" key="6">
    <source>
        <dbReference type="ARBA" id="ARBA00022989"/>
    </source>
</evidence>
<sequence>MTENTEMDPGLDPSAAAEPSTRKVDRGAVREAGRFGKIINAGGFIFAVAICASACILLIEVFLRYVLNSPTVWAHETTTFLCGISFLYGGLYCASRNSHIRVVLIYDILPSRVRRVFDILISIASFIAAGFFTYAAWIMSEKALFSPVGDFRMERSGSAWNPPTPALVKTFLLIVMILMTIQFLILSWNYIRRVTEETK</sequence>
<dbReference type="GO" id="GO:0005886">
    <property type="term" value="C:plasma membrane"/>
    <property type="evidence" value="ECO:0007669"/>
    <property type="project" value="UniProtKB-SubCell"/>
</dbReference>
<feature type="transmembrane region" description="Helical" evidence="9">
    <location>
        <begin position="116"/>
        <end position="137"/>
    </location>
</feature>
<evidence type="ECO:0000313" key="12">
    <source>
        <dbReference type="EMBL" id="SDL18312.1"/>
    </source>
</evidence>
<comment type="subcellular location">
    <subcellularLocation>
        <location evidence="1 9">Cell inner membrane</location>
        <topology evidence="1 9">Multi-pass membrane protein</topology>
    </subcellularLocation>
</comment>
<feature type="transmembrane region" description="Helical" evidence="9">
    <location>
        <begin position="170"/>
        <end position="191"/>
    </location>
</feature>
<protein>
    <recommendedName>
        <fullName evidence="9">TRAP transporter small permease protein</fullName>
    </recommendedName>
</protein>
<reference evidence="12 13" key="1">
    <citation type="submission" date="2016-10" db="EMBL/GenBank/DDBJ databases">
        <authorList>
            <person name="de Groot N.N."/>
        </authorList>
    </citation>
    <scope>NUCLEOTIDE SEQUENCE [LARGE SCALE GENOMIC DNA]</scope>
    <source>
        <strain evidence="12 13">DSM 25294</strain>
    </source>
</reference>
<dbReference type="RefSeq" id="WP_244520840.1">
    <property type="nucleotide sequence ID" value="NZ_FNEK01000071.1"/>
</dbReference>
<keyword evidence="13" id="KW-1185">Reference proteome</keyword>
<dbReference type="AlphaFoldDB" id="A0A1G9HZM3"/>
<keyword evidence="3" id="KW-1003">Cell membrane</keyword>
<evidence type="ECO:0000256" key="5">
    <source>
        <dbReference type="ARBA" id="ARBA00022692"/>
    </source>
</evidence>
<comment type="function">
    <text evidence="9">Part of the tripartite ATP-independent periplasmic (TRAP) transport system.</text>
</comment>
<feature type="transmembrane region" description="Helical" evidence="9">
    <location>
        <begin position="73"/>
        <end position="95"/>
    </location>
</feature>
<dbReference type="Pfam" id="PF04290">
    <property type="entry name" value="DctQ"/>
    <property type="match status" value="1"/>
</dbReference>
<dbReference type="Proteomes" id="UP000199382">
    <property type="component" value="Unassembled WGS sequence"/>
</dbReference>
<dbReference type="InterPro" id="IPR007387">
    <property type="entry name" value="TRAP_DctQ"/>
</dbReference>
<dbReference type="STRING" id="571298.SAMN04488026_107124"/>
<evidence type="ECO:0000256" key="4">
    <source>
        <dbReference type="ARBA" id="ARBA00022519"/>
    </source>
</evidence>
<name>A0A1G9HZM3_9RHOB</name>
<evidence type="ECO:0000256" key="10">
    <source>
        <dbReference type="SAM" id="MobiDB-lite"/>
    </source>
</evidence>
<evidence type="ECO:0000313" key="13">
    <source>
        <dbReference type="Proteomes" id="UP000199382"/>
    </source>
</evidence>
<dbReference type="PANTHER" id="PTHR35011">
    <property type="entry name" value="2,3-DIKETO-L-GULONATE TRAP TRANSPORTER SMALL PERMEASE PROTEIN YIAM"/>
    <property type="match status" value="1"/>
</dbReference>
<keyword evidence="7 9" id="KW-0472">Membrane</keyword>
<dbReference type="InterPro" id="IPR055348">
    <property type="entry name" value="DctQ"/>
</dbReference>
<evidence type="ECO:0000256" key="8">
    <source>
        <dbReference type="ARBA" id="ARBA00038436"/>
    </source>
</evidence>
<evidence type="ECO:0000256" key="7">
    <source>
        <dbReference type="ARBA" id="ARBA00023136"/>
    </source>
</evidence>
<feature type="transmembrane region" description="Helical" evidence="9">
    <location>
        <begin position="44"/>
        <end position="67"/>
    </location>
</feature>
<keyword evidence="2 9" id="KW-0813">Transport</keyword>
<accession>A0A1G9HZM3</accession>
<dbReference type="EMBL" id="FNEK01000071">
    <property type="protein sequence ID" value="SDL18312.1"/>
    <property type="molecule type" value="Genomic_DNA"/>
</dbReference>
<keyword evidence="6 9" id="KW-1133">Transmembrane helix</keyword>
<evidence type="ECO:0000256" key="3">
    <source>
        <dbReference type="ARBA" id="ARBA00022475"/>
    </source>
</evidence>
<feature type="region of interest" description="Disordered" evidence="10">
    <location>
        <begin position="1"/>
        <end position="25"/>
    </location>
</feature>
<organism evidence="12 13">
    <name type="scientific">Aliiruegeria lutimaris</name>
    <dbReference type="NCBI Taxonomy" id="571298"/>
    <lineage>
        <taxon>Bacteria</taxon>
        <taxon>Pseudomonadati</taxon>
        <taxon>Pseudomonadota</taxon>
        <taxon>Alphaproteobacteria</taxon>
        <taxon>Rhodobacterales</taxon>
        <taxon>Roseobacteraceae</taxon>
        <taxon>Aliiruegeria</taxon>
    </lineage>
</organism>